<feature type="transmembrane region" description="Helical" evidence="1">
    <location>
        <begin position="34"/>
        <end position="53"/>
    </location>
</feature>
<keyword evidence="1" id="KW-0812">Transmembrane</keyword>
<name>A0A378JMI6_9GAMM</name>
<sequence length="150" mass="17447">MLTTIISLLAIVIVWNLIYRVIRGRTPFRRKVKTTIVVLLFASLIIRFSHDIYASMSRLMFSFNKQGEVELVNSPLKIPPNQDATYCRQFTDQKGRVIEVVSSRDDGRYCGEFWHFKTDKSILIPYKSLNNNQTIYWASPTLKIIGPKFQ</sequence>
<keyword evidence="3" id="KW-1185">Reference proteome</keyword>
<reference evidence="2 3" key="1">
    <citation type="submission" date="2018-06" db="EMBL/GenBank/DDBJ databases">
        <authorList>
            <consortium name="Pathogen Informatics"/>
            <person name="Doyle S."/>
        </authorList>
    </citation>
    <scope>NUCLEOTIDE SEQUENCE [LARGE SCALE GENOMIC DNA]</scope>
    <source>
        <strain evidence="2 3">NCTC13316</strain>
    </source>
</reference>
<dbReference type="Proteomes" id="UP000254794">
    <property type="component" value="Unassembled WGS sequence"/>
</dbReference>
<evidence type="ECO:0000313" key="3">
    <source>
        <dbReference type="Proteomes" id="UP000254794"/>
    </source>
</evidence>
<dbReference type="AlphaFoldDB" id="A0A378JMI6"/>
<evidence type="ECO:0000256" key="1">
    <source>
        <dbReference type="SAM" id="Phobius"/>
    </source>
</evidence>
<dbReference type="EMBL" id="UGOD01000001">
    <property type="protein sequence ID" value="STX51951.1"/>
    <property type="molecule type" value="Genomic_DNA"/>
</dbReference>
<gene>
    <name evidence="2" type="ORF">NCTC13316_02054</name>
</gene>
<protein>
    <submittedName>
        <fullName evidence="2">Uncharacterized protein</fullName>
    </submittedName>
</protein>
<feature type="transmembrane region" description="Helical" evidence="1">
    <location>
        <begin position="6"/>
        <end position="22"/>
    </location>
</feature>
<evidence type="ECO:0000313" key="2">
    <source>
        <dbReference type="EMBL" id="STX51951.1"/>
    </source>
</evidence>
<proteinExistence type="predicted"/>
<keyword evidence="1" id="KW-1133">Transmembrane helix</keyword>
<organism evidence="2 3">
    <name type="scientific">Legionella busanensis</name>
    <dbReference type="NCBI Taxonomy" id="190655"/>
    <lineage>
        <taxon>Bacteria</taxon>
        <taxon>Pseudomonadati</taxon>
        <taxon>Pseudomonadota</taxon>
        <taxon>Gammaproteobacteria</taxon>
        <taxon>Legionellales</taxon>
        <taxon>Legionellaceae</taxon>
        <taxon>Legionella</taxon>
    </lineage>
</organism>
<dbReference type="RefSeq" id="WP_115331550.1">
    <property type="nucleotide sequence ID" value="NZ_CAAAHP010000002.1"/>
</dbReference>
<keyword evidence="1" id="KW-0472">Membrane</keyword>
<dbReference type="OrthoDB" id="5633329at2"/>
<accession>A0A378JMI6</accession>